<comment type="caution">
    <text evidence="1">The sequence shown here is derived from an EMBL/GenBank/DDBJ whole genome shotgun (WGS) entry which is preliminary data.</text>
</comment>
<evidence type="ECO:0000313" key="1">
    <source>
        <dbReference type="EMBL" id="MBL1119712.1"/>
    </source>
</evidence>
<accession>A0ABS1Q4W8</accession>
<keyword evidence="2" id="KW-1185">Reference proteome</keyword>
<sequence length="55" mass="6028">MTAVRQEVAVECQLAAVFGRLGPVTGLGRAVQTLKGVFIAVRWLTWGFVIVRVWA</sequence>
<reference evidence="1 2" key="1">
    <citation type="submission" date="2021-01" db="EMBL/GenBank/DDBJ databases">
        <title>WGS of actinomycetes isolated from Thailand.</title>
        <authorList>
            <person name="Thawai C."/>
        </authorList>
    </citation>
    <scope>NUCLEOTIDE SEQUENCE [LARGE SCALE GENOMIC DNA]</scope>
    <source>
        <strain evidence="1 2">CA3R110</strain>
    </source>
</reference>
<gene>
    <name evidence="1" type="ORF">JK364_46465</name>
</gene>
<proteinExistence type="predicted"/>
<name>A0ABS1Q4W8_9ACTN</name>
<dbReference type="Proteomes" id="UP000621510">
    <property type="component" value="Unassembled WGS sequence"/>
</dbReference>
<protein>
    <submittedName>
        <fullName evidence="1">Uncharacterized protein</fullName>
    </submittedName>
</protein>
<dbReference type="EMBL" id="JAERRG010000035">
    <property type="protein sequence ID" value="MBL1119712.1"/>
    <property type="molecule type" value="Genomic_DNA"/>
</dbReference>
<dbReference type="RefSeq" id="WP_201857481.1">
    <property type="nucleotide sequence ID" value="NZ_JAERRG010000035.1"/>
</dbReference>
<evidence type="ECO:0000313" key="2">
    <source>
        <dbReference type="Proteomes" id="UP000621510"/>
    </source>
</evidence>
<organism evidence="1 2">
    <name type="scientific">Streptomyces endocoffeicus</name>
    <dbReference type="NCBI Taxonomy" id="2898945"/>
    <lineage>
        <taxon>Bacteria</taxon>
        <taxon>Bacillati</taxon>
        <taxon>Actinomycetota</taxon>
        <taxon>Actinomycetes</taxon>
        <taxon>Kitasatosporales</taxon>
        <taxon>Streptomycetaceae</taxon>
        <taxon>Streptomyces</taxon>
    </lineage>
</organism>